<evidence type="ECO:0000313" key="4">
    <source>
        <dbReference type="Proteomes" id="UP000592294"/>
    </source>
</evidence>
<feature type="transmembrane region" description="Helical" evidence="2">
    <location>
        <begin position="137"/>
        <end position="156"/>
    </location>
</feature>
<accession>A0A850RJL2</accession>
<dbReference type="InterPro" id="IPR047798">
    <property type="entry name" value="BPSS1780-like"/>
</dbReference>
<feature type="transmembrane region" description="Helical" evidence="2">
    <location>
        <begin position="329"/>
        <end position="347"/>
    </location>
</feature>
<evidence type="ECO:0008006" key="5">
    <source>
        <dbReference type="Google" id="ProtNLM"/>
    </source>
</evidence>
<organism evidence="3 4">
    <name type="scientific">Allochromatium humboldtianum</name>
    <dbReference type="NCBI Taxonomy" id="504901"/>
    <lineage>
        <taxon>Bacteria</taxon>
        <taxon>Pseudomonadati</taxon>
        <taxon>Pseudomonadota</taxon>
        <taxon>Gammaproteobacteria</taxon>
        <taxon>Chromatiales</taxon>
        <taxon>Chromatiaceae</taxon>
        <taxon>Allochromatium</taxon>
    </lineage>
</organism>
<dbReference type="NCBIfam" id="NF041043">
    <property type="entry name" value="BPSS1780_fam"/>
    <property type="match status" value="1"/>
</dbReference>
<evidence type="ECO:0000256" key="2">
    <source>
        <dbReference type="SAM" id="Phobius"/>
    </source>
</evidence>
<dbReference type="RefSeq" id="WP_176976492.1">
    <property type="nucleotide sequence ID" value="NZ_JABZEO010000006.1"/>
</dbReference>
<protein>
    <recommendedName>
        <fullName evidence="5">Transmembrane protein</fullName>
    </recommendedName>
</protein>
<gene>
    <name evidence="3" type="ORF">HW932_10755</name>
</gene>
<keyword evidence="2" id="KW-0472">Membrane</keyword>
<dbReference type="AlphaFoldDB" id="A0A850RJL2"/>
<comment type="caution">
    <text evidence="3">The sequence shown here is derived from an EMBL/GenBank/DDBJ whole genome shotgun (WGS) entry which is preliminary data.</text>
</comment>
<keyword evidence="4" id="KW-1185">Reference proteome</keyword>
<feature type="transmembrane region" description="Helical" evidence="2">
    <location>
        <begin position="202"/>
        <end position="230"/>
    </location>
</feature>
<evidence type="ECO:0000256" key="1">
    <source>
        <dbReference type="SAM" id="MobiDB-lite"/>
    </source>
</evidence>
<keyword evidence="2" id="KW-1133">Transmembrane helix</keyword>
<dbReference type="EMBL" id="JABZEO010000006">
    <property type="protein sequence ID" value="NVZ09741.1"/>
    <property type="molecule type" value="Genomic_DNA"/>
</dbReference>
<dbReference type="Proteomes" id="UP000592294">
    <property type="component" value="Unassembled WGS sequence"/>
</dbReference>
<reference evidence="3 4" key="1">
    <citation type="submission" date="2020-06" db="EMBL/GenBank/DDBJ databases">
        <title>Whole-genome sequence of Allochromatium humboldtianum DSM 21881, type strain.</title>
        <authorList>
            <person name="Kyndt J.A."/>
            <person name="Meyer T.E."/>
        </authorList>
    </citation>
    <scope>NUCLEOTIDE SEQUENCE [LARGE SCALE GENOMIC DNA]</scope>
    <source>
        <strain evidence="3 4">DSM 21881</strain>
    </source>
</reference>
<sequence length="352" mass="37547">MDTRYRIVYSGRLSLGHSHHEVMEQLARKFNMTEEEARELVMNGSGRVIKHDLSAAKAERYRNELASVGLEVDIEAQAPSGTSGPSLAKPAASDSRASSPIDLGAASDRLGEPNAVEAGRGWGWIQDAWGLFKQAPWAWIGALLLFYLIVIVVSLVPLIGGLATTVLGPMFTAGLMLGAQAQDRGEGFGVGQLFAGFSVRPGPLALVGVVYLGLALLIGLVIGLLFIVMVGGSGMMVPEMAPGTTMTPEQFEAMAAGPQFMLPVLIALLLGIPLAMAMFFAPALVALDAVPVMQAFKLSFMGCLRNILPFLVFGLIAFVLLFVGAIPFLLGWLVLLPVLTIAVYTAYRDIFR</sequence>
<feature type="transmembrane region" description="Helical" evidence="2">
    <location>
        <begin position="307"/>
        <end position="323"/>
    </location>
</feature>
<feature type="transmembrane region" description="Helical" evidence="2">
    <location>
        <begin position="260"/>
        <end position="287"/>
    </location>
</feature>
<evidence type="ECO:0000313" key="3">
    <source>
        <dbReference type="EMBL" id="NVZ09741.1"/>
    </source>
</evidence>
<keyword evidence="2" id="KW-0812">Transmembrane</keyword>
<name>A0A850RJL2_9GAMM</name>
<proteinExistence type="predicted"/>
<feature type="region of interest" description="Disordered" evidence="1">
    <location>
        <begin position="77"/>
        <end position="108"/>
    </location>
</feature>